<evidence type="ECO:0000313" key="1">
    <source>
        <dbReference type="EMBL" id="KAB2703177.1"/>
    </source>
</evidence>
<accession>A0AB34DIW3</accession>
<proteinExistence type="predicted"/>
<dbReference type="RefSeq" id="WP_143851063.1">
    <property type="nucleotide sequence ID" value="NZ_JBHEEP010000007.1"/>
</dbReference>
<dbReference type="AlphaFoldDB" id="A0AB34DIW3"/>
<evidence type="ECO:0000313" key="2">
    <source>
        <dbReference type="Proteomes" id="UP000435957"/>
    </source>
</evidence>
<sequence length="148" mass="16339">MVDVGSMRQMGDALEVIIRWPYLPASNGPEAVEKDHIICRADGALSFSVADGHVSLDGYYQFKYVHDPASQRAEAGVRASQRAKIGNGVASYGSDPRSLACWAAARKCANEAFTWPPPPNRTPLEYTEEARKMNEDYNKTFVPTCILE</sequence>
<comment type="caution">
    <text evidence="1">The sequence shown here is derived from an EMBL/GenBank/DDBJ whole genome shotgun (WGS) entry which is preliminary data.</text>
</comment>
<protein>
    <submittedName>
        <fullName evidence="1">Uncharacterized protein</fullName>
    </submittedName>
</protein>
<reference evidence="1 2" key="1">
    <citation type="submission" date="2019-09" db="EMBL/GenBank/DDBJ databases">
        <title>Taxonomic organization of the family Brucellaceae based on a phylogenomic approach.</title>
        <authorList>
            <person name="Leclercq S."/>
            <person name="Cloeckaert A."/>
            <person name="Zygmunt M.S."/>
        </authorList>
    </citation>
    <scope>NUCLEOTIDE SEQUENCE [LARGE SCALE GENOMIC DNA]</scope>
    <source>
        <strain evidence="1 2">LUP23</strain>
    </source>
</reference>
<dbReference type="Proteomes" id="UP000435957">
    <property type="component" value="Unassembled WGS sequence"/>
</dbReference>
<dbReference type="EMBL" id="WBWF01000009">
    <property type="protein sequence ID" value="KAB2703177.1"/>
    <property type="molecule type" value="Genomic_DNA"/>
</dbReference>
<keyword evidence="2" id="KW-1185">Reference proteome</keyword>
<gene>
    <name evidence="1" type="ORF">F9L03_13965</name>
</gene>
<organism evidence="1 2">
    <name type="scientific">Brucella lupini</name>
    <dbReference type="NCBI Taxonomy" id="255457"/>
    <lineage>
        <taxon>Bacteria</taxon>
        <taxon>Pseudomonadati</taxon>
        <taxon>Pseudomonadota</taxon>
        <taxon>Alphaproteobacteria</taxon>
        <taxon>Hyphomicrobiales</taxon>
        <taxon>Brucellaceae</taxon>
        <taxon>Brucella/Ochrobactrum group</taxon>
        <taxon>Brucella</taxon>
    </lineage>
</organism>
<name>A0AB34DIW3_9HYPH</name>